<reference evidence="1 2" key="1">
    <citation type="submission" date="2019-06" db="EMBL/GenBank/DDBJ databases">
        <title>WGS assembly of Gossypium darwinii.</title>
        <authorList>
            <person name="Chen Z.J."/>
            <person name="Sreedasyam A."/>
            <person name="Ando A."/>
            <person name="Song Q."/>
            <person name="De L."/>
            <person name="Hulse-Kemp A."/>
            <person name="Ding M."/>
            <person name="Ye W."/>
            <person name="Kirkbride R."/>
            <person name="Jenkins J."/>
            <person name="Plott C."/>
            <person name="Lovell J."/>
            <person name="Lin Y.-M."/>
            <person name="Vaughn R."/>
            <person name="Liu B."/>
            <person name="Li W."/>
            <person name="Simpson S."/>
            <person name="Scheffler B."/>
            <person name="Saski C."/>
            <person name="Grover C."/>
            <person name="Hu G."/>
            <person name="Conover J."/>
            <person name="Carlson J."/>
            <person name="Shu S."/>
            <person name="Boston L."/>
            <person name="Williams M."/>
            <person name="Peterson D."/>
            <person name="Mcgee K."/>
            <person name="Jones D."/>
            <person name="Wendel J."/>
            <person name="Stelly D."/>
            <person name="Grimwood J."/>
            <person name="Schmutz J."/>
        </authorList>
    </citation>
    <scope>NUCLEOTIDE SEQUENCE [LARGE SCALE GENOMIC DNA]</scope>
    <source>
        <strain evidence="1">1808015.09</strain>
    </source>
</reference>
<organism evidence="1 2">
    <name type="scientific">Gossypium darwinii</name>
    <name type="common">Darwin's cotton</name>
    <name type="synonym">Gossypium barbadense var. darwinii</name>
    <dbReference type="NCBI Taxonomy" id="34276"/>
    <lineage>
        <taxon>Eukaryota</taxon>
        <taxon>Viridiplantae</taxon>
        <taxon>Streptophyta</taxon>
        <taxon>Embryophyta</taxon>
        <taxon>Tracheophyta</taxon>
        <taxon>Spermatophyta</taxon>
        <taxon>Magnoliopsida</taxon>
        <taxon>eudicotyledons</taxon>
        <taxon>Gunneridae</taxon>
        <taxon>Pentapetalae</taxon>
        <taxon>rosids</taxon>
        <taxon>malvids</taxon>
        <taxon>Malvales</taxon>
        <taxon>Malvaceae</taxon>
        <taxon>Malvoideae</taxon>
        <taxon>Gossypium</taxon>
    </lineage>
</organism>
<name>A0A5D2H2G2_GOSDA</name>
<evidence type="ECO:0000313" key="2">
    <source>
        <dbReference type="Proteomes" id="UP000323506"/>
    </source>
</evidence>
<proteinExistence type="predicted"/>
<sequence>MFITKTRTFILSVVYLVGTKQWTSRPAREEDHCIHLDCDGFFFFFIFCLFRQCSMSGDRGIRVANGTTALTMRISVDWKVFEEPCAIVSDLVLIEN</sequence>
<dbReference type="Proteomes" id="UP000323506">
    <property type="component" value="Chromosome A03"/>
</dbReference>
<gene>
    <name evidence="1" type="ORF">ES288_A03G028100v1</name>
</gene>
<accession>A0A5D2H2G2</accession>
<protein>
    <submittedName>
        <fullName evidence="1">Uncharacterized protein</fullName>
    </submittedName>
</protein>
<dbReference type="EMBL" id="CM017690">
    <property type="protein sequence ID" value="TYH23619.1"/>
    <property type="molecule type" value="Genomic_DNA"/>
</dbReference>
<keyword evidence="2" id="KW-1185">Reference proteome</keyword>
<dbReference type="AlphaFoldDB" id="A0A5D2H2G2"/>
<evidence type="ECO:0000313" key="1">
    <source>
        <dbReference type="EMBL" id="TYH23619.1"/>
    </source>
</evidence>